<feature type="transmembrane region" description="Helical" evidence="1">
    <location>
        <begin position="103"/>
        <end position="127"/>
    </location>
</feature>
<comment type="caution">
    <text evidence="2">The sequence shown here is derived from an EMBL/GenBank/DDBJ whole genome shotgun (WGS) entry which is preliminary data.</text>
</comment>
<dbReference type="Proteomes" id="UP001241110">
    <property type="component" value="Unassembled WGS sequence"/>
</dbReference>
<reference evidence="2" key="1">
    <citation type="submission" date="2023-05" db="EMBL/GenBank/DDBJ databases">
        <authorList>
            <person name="Zhang X."/>
        </authorList>
    </citation>
    <scope>NUCLEOTIDE SEQUENCE</scope>
    <source>
        <strain evidence="2">YF14B1</strain>
    </source>
</reference>
<evidence type="ECO:0000313" key="2">
    <source>
        <dbReference type="EMBL" id="MDJ1479268.1"/>
    </source>
</evidence>
<gene>
    <name evidence="2" type="ORF">QNI16_02155</name>
</gene>
<dbReference type="EMBL" id="JASJOS010000001">
    <property type="protein sequence ID" value="MDJ1479268.1"/>
    <property type="molecule type" value="Genomic_DNA"/>
</dbReference>
<feature type="transmembrane region" description="Helical" evidence="1">
    <location>
        <begin position="76"/>
        <end position="97"/>
    </location>
</feature>
<keyword evidence="1" id="KW-0472">Membrane</keyword>
<dbReference type="RefSeq" id="WP_313975306.1">
    <property type="nucleotide sequence ID" value="NZ_JASJOS010000001.1"/>
</dbReference>
<evidence type="ECO:0000256" key="1">
    <source>
        <dbReference type="SAM" id="Phobius"/>
    </source>
</evidence>
<protein>
    <submittedName>
        <fullName evidence="2">Uncharacterized protein</fullName>
    </submittedName>
</protein>
<organism evidence="2 3">
    <name type="scientific">Xanthocytophaga flava</name>
    <dbReference type="NCBI Taxonomy" id="3048013"/>
    <lineage>
        <taxon>Bacteria</taxon>
        <taxon>Pseudomonadati</taxon>
        <taxon>Bacteroidota</taxon>
        <taxon>Cytophagia</taxon>
        <taxon>Cytophagales</taxon>
        <taxon>Rhodocytophagaceae</taxon>
        <taxon>Xanthocytophaga</taxon>
    </lineage>
</organism>
<keyword evidence="1" id="KW-0812">Transmembrane</keyword>
<keyword evidence="1" id="KW-1133">Transmembrane helix</keyword>
<evidence type="ECO:0000313" key="3">
    <source>
        <dbReference type="Proteomes" id="UP001241110"/>
    </source>
</evidence>
<dbReference type="AlphaFoldDB" id="A0AAE3U6N4"/>
<proteinExistence type="predicted"/>
<accession>A0AAE3U6N4</accession>
<sequence>MGKFDAVIEKHTNLGVHANNIEYAISAIKDGVRREYILETLTADYRGMTSQQATALLEDLYARAGGEFKQESRAGYLYGIFLLLIGFGASFYIFYVMRYGGKLSLVMIVCAIGGIIGGIGYILSAILGTHREEDSPF</sequence>
<name>A0AAE3U6N4_9BACT</name>